<dbReference type="InterPro" id="IPR009097">
    <property type="entry name" value="Cyclic_Pdiesterase"/>
</dbReference>
<accession>A0ABS8AM97</accession>
<keyword evidence="2" id="KW-1185">Reference proteome</keyword>
<evidence type="ECO:0000313" key="1">
    <source>
        <dbReference type="EMBL" id="MCB2380330.1"/>
    </source>
</evidence>
<reference evidence="1" key="1">
    <citation type="submission" date="2021-10" db="EMBL/GenBank/DDBJ databases">
        <authorList>
            <person name="Dean J.D."/>
            <person name="Kim M.K."/>
            <person name="Newey C.N."/>
            <person name="Stoker T.S."/>
            <person name="Thompson D.W."/>
            <person name="Grose J.H."/>
        </authorList>
    </citation>
    <scope>NUCLEOTIDE SEQUENCE</scope>
    <source>
        <strain evidence="1">BT635</strain>
    </source>
</reference>
<dbReference type="Gene3D" id="3.90.1140.10">
    <property type="entry name" value="Cyclic phosphodiesterase"/>
    <property type="match status" value="1"/>
</dbReference>
<dbReference type="SUPFAM" id="SSF55144">
    <property type="entry name" value="LigT-like"/>
    <property type="match status" value="1"/>
</dbReference>
<dbReference type="GO" id="GO:0016874">
    <property type="term" value="F:ligase activity"/>
    <property type="evidence" value="ECO:0007669"/>
    <property type="project" value="UniProtKB-KW"/>
</dbReference>
<dbReference type="Pfam" id="PF13563">
    <property type="entry name" value="2_5_RNA_ligase2"/>
    <property type="match status" value="1"/>
</dbReference>
<dbReference type="RefSeq" id="WP_226190091.1">
    <property type="nucleotide sequence ID" value="NZ_JAJADQ010000015.1"/>
</dbReference>
<name>A0ABS8AM97_9BACT</name>
<sequence length="157" mass="17678">MLGWRGLEPHITLKAPCGLGREVEWLSAVQQICQATSAFPIEVSRPAAFGDNVLYLRVTSPDLITLHTRLLNELGISRLDQEMCFEGPRYLPHLTLLQREPQGHFPMEEQLAMAGSYFLQDVSFQAKELLVYCKREDDAYVVIKAIPLGNNLVTPPL</sequence>
<comment type="caution">
    <text evidence="1">The sequence shown here is derived from an EMBL/GenBank/DDBJ whole genome shotgun (WGS) entry which is preliminary data.</text>
</comment>
<proteinExistence type="predicted"/>
<protein>
    <submittedName>
        <fullName evidence="1">2'-5' RNA ligase family protein</fullName>
    </submittedName>
</protein>
<dbReference type="Proteomes" id="UP001165297">
    <property type="component" value="Unassembled WGS sequence"/>
</dbReference>
<organism evidence="1 2">
    <name type="scientific">Hymenobacter nitidus</name>
    <dbReference type="NCBI Taxonomy" id="2880929"/>
    <lineage>
        <taxon>Bacteria</taxon>
        <taxon>Pseudomonadati</taxon>
        <taxon>Bacteroidota</taxon>
        <taxon>Cytophagia</taxon>
        <taxon>Cytophagales</taxon>
        <taxon>Hymenobacteraceae</taxon>
        <taxon>Hymenobacter</taxon>
    </lineage>
</organism>
<evidence type="ECO:0000313" key="2">
    <source>
        <dbReference type="Proteomes" id="UP001165297"/>
    </source>
</evidence>
<gene>
    <name evidence="1" type="ORF">LGH70_22250</name>
</gene>
<keyword evidence="1" id="KW-0436">Ligase</keyword>
<dbReference type="EMBL" id="JAJADQ010000015">
    <property type="protein sequence ID" value="MCB2380330.1"/>
    <property type="molecule type" value="Genomic_DNA"/>
</dbReference>